<dbReference type="Proteomes" id="UP000050874">
    <property type="component" value="Unassembled WGS sequence"/>
</dbReference>
<sequence>MNIDFNHLKKTNINYFSHGARLMIVSSKLILLGFAGIIHAVFPMIMLKTVSEGIKKLADEIAHF</sequence>
<reference evidence="3" key="1">
    <citation type="submission" date="2015-10" db="EMBL/GenBank/DDBJ databases">
        <title>Metagenome-Assembled Genomes uncover a global brackish microbiome.</title>
        <authorList>
            <person name="Hugerth L.W."/>
            <person name="Larsson J."/>
            <person name="Alneberg J."/>
            <person name="Lindh M.V."/>
            <person name="Legrand C."/>
            <person name="Pinhassi J."/>
            <person name="Andersson A."/>
        </authorList>
    </citation>
    <scope>NUCLEOTIDE SEQUENCE [LARGE SCALE GENOMIC DNA]</scope>
</reference>
<accession>A0A0R2PPR9</accession>
<organism evidence="2 3">
    <name type="scientific">SAR86 cluster bacterium BACL1 MAG-120920-bin57</name>
    <dbReference type="NCBI Taxonomy" id="1655571"/>
    <lineage>
        <taxon>Bacteria</taxon>
        <taxon>Pseudomonadati</taxon>
        <taxon>Pseudomonadota</taxon>
        <taxon>Gammaproteobacteria</taxon>
        <taxon>SAR86 cluster</taxon>
    </lineage>
</organism>
<keyword evidence="1" id="KW-1133">Transmembrane helix</keyword>
<keyword evidence="1" id="KW-0472">Membrane</keyword>
<keyword evidence="1" id="KW-0812">Transmembrane</keyword>
<dbReference type="EMBL" id="LIAV01000253">
    <property type="protein sequence ID" value="KRO39019.1"/>
    <property type="molecule type" value="Genomic_DNA"/>
</dbReference>
<evidence type="ECO:0000313" key="2">
    <source>
        <dbReference type="EMBL" id="KRO39019.1"/>
    </source>
</evidence>
<proteinExistence type="predicted"/>
<evidence type="ECO:0008006" key="4">
    <source>
        <dbReference type="Google" id="ProtNLM"/>
    </source>
</evidence>
<feature type="transmembrane region" description="Helical" evidence="1">
    <location>
        <begin position="29"/>
        <end position="47"/>
    </location>
</feature>
<protein>
    <recommendedName>
        <fullName evidence="4">Capsule biosynthesis protein</fullName>
    </recommendedName>
</protein>
<evidence type="ECO:0000313" key="3">
    <source>
        <dbReference type="Proteomes" id="UP000050874"/>
    </source>
</evidence>
<comment type="caution">
    <text evidence="2">The sequence shown here is derived from an EMBL/GenBank/DDBJ whole genome shotgun (WGS) entry which is preliminary data.</text>
</comment>
<dbReference type="Pfam" id="PF19883">
    <property type="entry name" value="DUF6356"/>
    <property type="match status" value="1"/>
</dbReference>
<name>A0A0R2PPR9_9GAMM</name>
<dbReference type="AlphaFoldDB" id="A0A0R2PPR9"/>
<gene>
    <name evidence="2" type="ORF">ABR63_02015</name>
</gene>
<evidence type="ECO:0000256" key="1">
    <source>
        <dbReference type="SAM" id="Phobius"/>
    </source>
</evidence>
<dbReference type="InterPro" id="IPR045936">
    <property type="entry name" value="DUF6356"/>
</dbReference>